<keyword evidence="3" id="KW-0735">Signal-anchor</keyword>
<keyword evidence="2 8" id="KW-0812">Transmembrane</keyword>
<keyword evidence="5 8" id="KW-0472">Membrane</keyword>
<keyword evidence="6" id="KW-0325">Glycoprotein</keyword>
<dbReference type="EMBL" id="CAACVS010000055">
    <property type="protein sequence ID" value="VEU35305.1"/>
    <property type="molecule type" value="Genomic_DNA"/>
</dbReference>
<reference evidence="9 10" key="1">
    <citation type="submission" date="2019-01" db="EMBL/GenBank/DDBJ databases">
        <authorList>
            <person name="Ferrante I. M."/>
        </authorList>
    </citation>
    <scope>NUCLEOTIDE SEQUENCE [LARGE SCALE GENOMIC DNA]</scope>
    <source>
        <strain evidence="9 10">B856</strain>
    </source>
</reference>
<evidence type="ECO:0000256" key="8">
    <source>
        <dbReference type="SAM" id="Phobius"/>
    </source>
</evidence>
<dbReference type="PANTHER" id="PTHR12270:SF52">
    <property type="entry name" value="GLYCOSYLTRANSFERASE-LIKE PROTEIN GNT13-RELATED"/>
    <property type="match status" value="1"/>
</dbReference>
<feature type="transmembrane region" description="Helical" evidence="8">
    <location>
        <begin position="44"/>
        <end position="64"/>
    </location>
</feature>
<proteinExistence type="predicted"/>
<keyword evidence="10" id="KW-1185">Reference proteome</keyword>
<feature type="compositionally biased region" description="Basic and acidic residues" evidence="7">
    <location>
        <begin position="440"/>
        <end position="453"/>
    </location>
</feature>
<dbReference type="GO" id="GO:0015020">
    <property type="term" value="F:glucuronosyltransferase activity"/>
    <property type="evidence" value="ECO:0007669"/>
    <property type="project" value="TreeGrafter"/>
</dbReference>
<feature type="region of interest" description="Disordered" evidence="7">
    <location>
        <begin position="440"/>
        <end position="460"/>
    </location>
</feature>
<evidence type="ECO:0000256" key="7">
    <source>
        <dbReference type="SAM" id="MobiDB-lite"/>
    </source>
</evidence>
<evidence type="ECO:0000256" key="3">
    <source>
        <dbReference type="ARBA" id="ARBA00022968"/>
    </source>
</evidence>
<gene>
    <name evidence="9" type="ORF">PSNMU_V1.4_AUG-EV-PASAV3_0020370</name>
</gene>
<dbReference type="GO" id="GO:0035269">
    <property type="term" value="P:protein O-linked glycosylation via mannose"/>
    <property type="evidence" value="ECO:0007669"/>
    <property type="project" value="TreeGrafter"/>
</dbReference>
<sequence>MHQRKTHTDGLSAGGSSKNDRTSRVGRRRRKAGTKGTAVRAEKLLLPGLVILLLLAAQWIRVLFQIGTARRSERAPLFRLESEDAPRCSEAAWDSPRDIDFTLVTQLSDDRLWMMGEHCDRHGPHPVSIAVYSNKTRGDVVGELTALGCSVAGESPSGRGNPAVVSVAVLDASNHGAWNDYPVNELRNLAFSGVTTTHVVYADVDFWPGDKLYESLVAAREELWHDPKLALVVPAFQLNRAKDCQDETVECREEHAPLMPRSLDQLNEGMNKKTITVFDPYNGGGHGSTDYHRWFKQGHRVLYELPCLKSHRYEPFLAIRYCRELTPPFQSAFSGYGKNKMTWTMQVVASGFRLAQVAGAFLVHYPHAISKSRQRWNEAPPELKQAGKNNNYNVRRPRKSDGDPGFGDYHRGRVDDLYLRFKEWLAEAIPEETARMEMCRTAQDDDSKLWVDPRRKKGWK</sequence>
<evidence type="ECO:0000256" key="5">
    <source>
        <dbReference type="ARBA" id="ARBA00023136"/>
    </source>
</evidence>
<feature type="region of interest" description="Disordered" evidence="7">
    <location>
        <begin position="1"/>
        <end position="37"/>
    </location>
</feature>
<comment type="subcellular location">
    <subcellularLocation>
        <location evidence="1">Membrane</location>
        <topology evidence="1">Single-pass type II membrane protein</topology>
    </subcellularLocation>
</comment>
<dbReference type="GO" id="GO:0042285">
    <property type="term" value="F:xylosyltransferase activity"/>
    <property type="evidence" value="ECO:0007669"/>
    <property type="project" value="TreeGrafter"/>
</dbReference>
<dbReference type="GO" id="GO:0016020">
    <property type="term" value="C:membrane"/>
    <property type="evidence" value="ECO:0007669"/>
    <property type="project" value="UniProtKB-SubCell"/>
</dbReference>
<evidence type="ECO:0000313" key="9">
    <source>
        <dbReference type="EMBL" id="VEU35305.1"/>
    </source>
</evidence>
<evidence type="ECO:0000256" key="4">
    <source>
        <dbReference type="ARBA" id="ARBA00022989"/>
    </source>
</evidence>
<dbReference type="AlphaFoldDB" id="A0A448YZX1"/>
<evidence type="ECO:0000256" key="2">
    <source>
        <dbReference type="ARBA" id="ARBA00022692"/>
    </source>
</evidence>
<protein>
    <submittedName>
        <fullName evidence="9">Uncharacterized protein</fullName>
    </submittedName>
</protein>
<feature type="region of interest" description="Disordered" evidence="7">
    <location>
        <begin position="376"/>
        <end position="407"/>
    </location>
</feature>
<evidence type="ECO:0000256" key="1">
    <source>
        <dbReference type="ARBA" id="ARBA00004606"/>
    </source>
</evidence>
<evidence type="ECO:0000256" key="6">
    <source>
        <dbReference type="ARBA" id="ARBA00023180"/>
    </source>
</evidence>
<dbReference type="InterPro" id="IPR051292">
    <property type="entry name" value="Xyl/GlcA_transferase"/>
</dbReference>
<dbReference type="Proteomes" id="UP000291116">
    <property type="component" value="Unassembled WGS sequence"/>
</dbReference>
<organism evidence="9 10">
    <name type="scientific">Pseudo-nitzschia multistriata</name>
    <dbReference type="NCBI Taxonomy" id="183589"/>
    <lineage>
        <taxon>Eukaryota</taxon>
        <taxon>Sar</taxon>
        <taxon>Stramenopiles</taxon>
        <taxon>Ochrophyta</taxon>
        <taxon>Bacillariophyta</taxon>
        <taxon>Bacillariophyceae</taxon>
        <taxon>Bacillariophycidae</taxon>
        <taxon>Bacillariales</taxon>
        <taxon>Bacillariaceae</taxon>
        <taxon>Pseudo-nitzschia</taxon>
    </lineage>
</organism>
<feature type="compositionally biased region" description="Basic residues" evidence="7">
    <location>
        <begin position="24"/>
        <end position="33"/>
    </location>
</feature>
<evidence type="ECO:0000313" key="10">
    <source>
        <dbReference type="Proteomes" id="UP000291116"/>
    </source>
</evidence>
<dbReference type="Pfam" id="PF13896">
    <property type="entry name" value="Glyco_transf_49"/>
    <property type="match status" value="1"/>
</dbReference>
<dbReference type="OrthoDB" id="40401at2759"/>
<name>A0A448YZX1_9STRA</name>
<keyword evidence="4 8" id="KW-1133">Transmembrane helix</keyword>
<accession>A0A448YZX1</accession>
<dbReference type="PANTHER" id="PTHR12270">
    <property type="entry name" value="GLYCOSYLTRANSFERASE-RELATED"/>
    <property type="match status" value="1"/>
</dbReference>